<dbReference type="SMART" id="SM00220">
    <property type="entry name" value="S_TKc"/>
    <property type="match status" value="1"/>
</dbReference>
<reference evidence="2 3" key="1">
    <citation type="submission" date="2008-06" db="EMBL/GenBank/DDBJ databases">
        <title>Complete sequence of Stenotrophomonas maltophilia R551-3.</title>
        <authorList>
            <consortium name="US DOE Joint Genome Institute"/>
            <person name="Lucas S."/>
            <person name="Copeland A."/>
            <person name="Lapidus A."/>
            <person name="Glavina del Rio T."/>
            <person name="Dalin E."/>
            <person name="Tice H."/>
            <person name="Pitluck S."/>
            <person name="Chain P."/>
            <person name="Malfatti S."/>
            <person name="Shin M."/>
            <person name="Vergez L."/>
            <person name="Lang D."/>
            <person name="Schmutz J."/>
            <person name="Larimer F."/>
            <person name="Land M."/>
            <person name="Hauser L."/>
            <person name="Kyrpides N."/>
            <person name="Mikhailova N."/>
            <person name="Taghavi S."/>
            <person name="Monchy S."/>
            <person name="Newman L."/>
            <person name="Vangronsveld J."/>
            <person name="van der Lelie D."/>
            <person name="Richardson P."/>
        </authorList>
    </citation>
    <scope>NUCLEOTIDE SEQUENCE [LARGE SCALE GENOMIC DNA]</scope>
    <source>
        <strain evidence="2 3">R551-3</strain>
    </source>
</reference>
<dbReference type="SUPFAM" id="SSF158745">
    <property type="entry name" value="LanC-like"/>
    <property type="match status" value="1"/>
</dbReference>
<organism evidence="2 3">
    <name type="scientific">Stenotrophomonas maltophilia (strain R551-3)</name>
    <dbReference type="NCBI Taxonomy" id="391008"/>
    <lineage>
        <taxon>Bacteria</taxon>
        <taxon>Pseudomonadati</taxon>
        <taxon>Pseudomonadota</taxon>
        <taxon>Gammaproteobacteria</taxon>
        <taxon>Lysobacterales</taxon>
        <taxon>Lysobacteraceae</taxon>
        <taxon>Stenotrophomonas</taxon>
        <taxon>Stenotrophomonas maltophilia group</taxon>
    </lineage>
</organism>
<keyword evidence="2" id="KW-0808">Transferase</keyword>
<dbReference type="InterPro" id="IPR000719">
    <property type="entry name" value="Prot_kinase_dom"/>
</dbReference>
<dbReference type="InterPro" id="IPR011009">
    <property type="entry name" value="Kinase-like_dom_sf"/>
</dbReference>
<dbReference type="SUPFAM" id="SSF56112">
    <property type="entry name" value="Protein kinase-like (PK-like)"/>
    <property type="match status" value="1"/>
</dbReference>
<evidence type="ECO:0000313" key="3">
    <source>
        <dbReference type="Proteomes" id="UP000001867"/>
    </source>
</evidence>
<dbReference type="AlphaFoldDB" id="B4SKB6"/>
<keyword evidence="2" id="KW-0418">Kinase</keyword>
<dbReference type="CDD" id="cd04791">
    <property type="entry name" value="LanC_SerThrkinase"/>
    <property type="match status" value="1"/>
</dbReference>
<dbReference type="STRING" id="391008.Smal_2130"/>
<feature type="domain" description="Protein kinase" evidence="1">
    <location>
        <begin position="228"/>
        <end position="491"/>
    </location>
</feature>
<dbReference type="InterPro" id="IPR058053">
    <property type="entry name" value="RamC_C"/>
</dbReference>
<dbReference type="GO" id="GO:0005975">
    <property type="term" value="P:carbohydrate metabolic process"/>
    <property type="evidence" value="ECO:0007669"/>
    <property type="project" value="InterPro"/>
</dbReference>
<sequence>MSDVTARLYTLVDSVHFESPDRYAPSDEYGAVVRSCLPSGWGVQPRGFWTFCRPPQDVALPHGWKIHLSCIPENAEQTLAVMTPVVVEAGVSFKFCSDPFMLGLSLGKGWSRFQAGKFITIYPRDRQQFQELLERLYQVTQGLSGPHVLTDRAYRDSTVVYYRYGAHAGVSRPDPYGSLQQGYLLADGTWHEDVRGAGFRLPPGVDDPCVAAAAAPTPAGPIVLNGRYQVHGVLKFNGTGGIYRGRDTTTGQKVVIREVRGFSDADGAELVNGMVNGIKREARILQKLSATGLVPVFVELFKEWNNWFLVQEQLDAISLWDSAMAFYFAEDEQRACDGFERIRRRISQIAEALQVVHEHGVVLRDLTRSNVMFTAAGEVKFIDLEFAHEIGHDSHWAKGWTPGYASQEQLQAQRPTVQEDHHALGALIFDMITFCASGLDLSRDALLEHKFKQVLGDLGLPMDLHDIVVGLTHQDPGQRWDIGRALRHLRTAPSPQSGVLMFPTRSALLAAPPAAAQTERRIAAVLEGYERYLSSTCDLSRADRLWPAGLQMFMTNPVSLQFGATGVAFFLLRRTGTLAPGVLDWIENAATPQRCPSGLYSGRGGVALLLICAGRHEAAHRLLDEVNEDASALLLPGLYFGAAGVGLLNLHAWQGLGDPTHLAVAARIGDTLLAAGQRAPQGRYWKAGDRTGLGLGDGQSGIALFLTYLGKVTGDRRYLAAAAEALDFDIAHGLRIAGRLVWPTHVEGAAGAPASPHTRFGSAGVGMACLRHYVATGTERFRDVALDCAHSVRPRITNKIWQDSGNAGFGEYLLDLACLLQDERFSNAAYYQAEAILPHALDCEGGVAFAGPAHYRICNDYGMGGSGIGIFLDRLLSRRSRFLMLDELLGVRAC</sequence>
<evidence type="ECO:0000313" key="2">
    <source>
        <dbReference type="EMBL" id="ACF51834.1"/>
    </source>
</evidence>
<proteinExistence type="predicted"/>
<dbReference type="SMART" id="SM01260">
    <property type="entry name" value="LANC_like"/>
    <property type="match status" value="1"/>
</dbReference>
<dbReference type="InterPro" id="IPR007822">
    <property type="entry name" value="LANC-like"/>
</dbReference>
<accession>B4SKB6</accession>
<gene>
    <name evidence="2" type="ordered locus">Smal_2130</name>
</gene>
<evidence type="ECO:0000259" key="1">
    <source>
        <dbReference type="PROSITE" id="PS50011"/>
    </source>
</evidence>
<dbReference type="InterPro" id="IPR057929">
    <property type="entry name" value="RamC_N"/>
</dbReference>
<keyword evidence="2" id="KW-0723">Serine/threonine-protein kinase</keyword>
<dbReference type="eggNOG" id="COG0515">
    <property type="taxonomic scope" value="Bacteria"/>
</dbReference>
<dbReference type="Pfam" id="PF25816">
    <property type="entry name" value="RamC_N"/>
    <property type="match status" value="1"/>
</dbReference>
<dbReference type="Gene3D" id="1.10.510.10">
    <property type="entry name" value="Transferase(Phosphotransferase) domain 1"/>
    <property type="match status" value="1"/>
</dbReference>
<dbReference type="PROSITE" id="PS50011">
    <property type="entry name" value="PROTEIN_KINASE_DOM"/>
    <property type="match status" value="1"/>
</dbReference>
<dbReference type="Pfam" id="PF05147">
    <property type="entry name" value="LANC_like"/>
    <property type="match status" value="1"/>
</dbReference>
<dbReference type="HOGENOM" id="CLU_014914_0_0_6"/>
<dbReference type="InterPro" id="IPR012341">
    <property type="entry name" value="6hp_glycosidase-like_sf"/>
</dbReference>
<dbReference type="Pfam" id="PF00069">
    <property type="entry name" value="Pkinase"/>
    <property type="match status" value="1"/>
</dbReference>
<dbReference type="KEGG" id="smt:Smal_2130"/>
<protein>
    <submittedName>
        <fullName evidence="2">Serine/threonine protein kinase</fullName>
    </submittedName>
</protein>
<dbReference type="EMBL" id="CP001111">
    <property type="protein sequence ID" value="ACF51834.1"/>
    <property type="molecule type" value="Genomic_DNA"/>
</dbReference>
<dbReference type="GO" id="GO:0005524">
    <property type="term" value="F:ATP binding"/>
    <property type="evidence" value="ECO:0007669"/>
    <property type="project" value="InterPro"/>
</dbReference>
<dbReference type="GO" id="GO:0005737">
    <property type="term" value="C:cytoplasm"/>
    <property type="evidence" value="ECO:0007669"/>
    <property type="project" value="TreeGrafter"/>
</dbReference>
<name>B4SKB6_STRM5</name>
<dbReference type="Gene3D" id="3.30.200.20">
    <property type="entry name" value="Phosphorylase Kinase, domain 1"/>
    <property type="match status" value="1"/>
</dbReference>
<dbReference type="GO" id="GO:0004674">
    <property type="term" value="F:protein serine/threonine kinase activity"/>
    <property type="evidence" value="ECO:0007669"/>
    <property type="project" value="UniProtKB-KW"/>
</dbReference>
<dbReference type="OrthoDB" id="1492512at2"/>
<dbReference type="PANTHER" id="PTHR44167">
    <property type="entry name" value="OVARIAN-SPECIFIC SERINE/THREONINE-PROTEIN KINASE LOK-RELATED"/>
    <property type="match status" value="1"/>
</dbReference>
<dbReference type="GO" id="GO:0031179">
    <property type="term" value="P:peptide modification"/>
    <property type="evidence" value="ECO:0007669"/>
    <property type="project" value="InterPro"/>
</dbReference>
<dbReference type="eggNOG" id="COG4403">
    <property type="taxonomic scope" value="Bacteria"/>
</dbReference>
<dbReference type="Gene3D" id="1.50.10.10">
    <property type="match status" value="1"/>
</dbReference>
<dbReference type="RefSeq" id="WP_012511179.1">
    <property type="nucleotide sequence ID" value="NC_011071.1"/>
</dbReference>
<dbReference type="Proteomes" id="UP000001867">
    <property type="component" value="Chromosome"/>
</dbReference>
<dbReference type="PANTHER" id="PTHR44167:SF18">
    <property type="entry name" value="PROTEIN KINASE DOMAIN-CONTAINING PROTEIN"/>
    <property type="match status" value="1"/>
</dbReference>